<accession>A0A927MPU3</accession>
<sequence length="63" mass="6311">MAVDGVCGAGLSGQAVASAVGTARVVVAWLVGGLTGFTVDSTAERNAWEATCADLQRRTSGEL</sequence>
<dbReference type="RefSeq" id="WP_192748572.1">
    <property type="nucleotide sequence ID" value="NZ_BAABJL010000073.1"/>
</dbReference>
<proteinExistence type="predicted"/>
<reference evidence="1" key="1">
    <citation type="submission" date="2020-10" db="EMBL/GenBank/DDBJ databases">
        <title>Sequencing the genomes of 1000 actinobacteria strains.</title>
        <authorList>
            <person name="Klenk H.-P."/>
        </authorList>
    </citation>
    <scope>NUCLEOTIDE SEQUENCE</scope>
    <source>
        <strain evidence="1">DSM 45354</strain>
    </source>
</reference>
<dbReference type="EMBL" id="JADBEM010000001">
    <property type="protein sequence ID" value="MBE1603869.1"/>
    <property type="molecule type" value="Genomic_DNA"/>
</dbReference>
<gene>
    <name evidence="1" type="ORF">HEB94_000717</name>
</gene>
<protein>
    <submittedName>
        <fullName evidence="1">Uncharacterized protein</fullName>
    </submittedName>
</protein>
<evidence type="ECO:0000313" key="2">
    <source>
        <dbReference type="Proteomes" id="UP000638648"/>
    </source>
</evidence>
<comment type="caution">
    <text evidence="1">The sequence shown here is derived from an EMBL/GenBank/DDBJ whole genome shotgun (WGS) entry which is preliminary data.</text>
</comment>
<evidence type="ECO:0000313" key="1">
    <source>
        <dbReference type="EMBL" id="MBE1603869.1"/>
    </source>
</evidence>
<organism evidence="1 2">
    <name type="scientific">Actinopolymorpha pittospori</name>
    <dbReference type="NCBI Taxonomy" id="648752"/>
    <lineage>
        <taxon>Bacteria</taxon>
        <taxon>Bacillati</taxon>
        <taxon>Actinomycetota</taxon>
        <taxon>Actinomycetes</taxon>
        <taxon>Propionibacteriales</taxon>
        <taxon>Actinopolymorphaceae</taxon>
        <taxon>Actinopolymorpha</taxon>
    </lineage>
</organism>
<name>A0A927MPU3_9ACTN</name>
<dbReference type="AlphaFoldDB" id="A0A927MPU3"/>
<dbReference type="Proteomes" id="UP000638648">
    <property type="component" value="Unassembled WGS sequence"/>
</dbReference>
<keyword evidence="2" id="KW-1185">Reference proteome</keyword>